<organism evidence="1 2">
    <name type="scientific">Dryococelus australis</name>
    <dbReference type="NCBI Taxonomy" id="614101"/>
    <lineage>
        <taxon>Eukaryota</taxon>
        <taxon>Metazoa</taxon>
        <taxon>Ecdysozoa</taxon>
        <taxon>Arthropoda</taxon>
        <taxon>Hexapoda</taxon>
        <taxon>Insecta</taxon>
        <taxon>Pterygota</taxon>
        <taxon>Neoptera</taxon>
        <taxon>Polyneoptera</taxon>
        <taxon>Phasmatodea</taxon>
        <taxon>Verophasmatodea</taxon>
        <taxon>Anareolatae</taxon>
        <taxon>Phasmatidae</taxon>
        <taxon>Eurycanthinae</taxon>
        <taxon>Dryococelus</taxon>
    </lineage>
</organism>
<evidence type="ECO:0000313" key="2">
    <source>
        <dbReference type="Proteomes" id="UP001159363"/>
    </source>
</evidence>
<dbReference type="EMBL" id="JARBHB010000004">
    <property type="protein sequence ID" value="KAJ8884915.1"/>
    <property type="molecule type" value="Genomic_DNA"/>
</dbReference>
<comment type="caution">
    <text evidence="1">The sequence shown here is derived from an EMBL/GenBank/DDBJ whole genome shotgun (WGS) entry which is preliminary data.</text>
</comment>
<accession>A0ABQ9HKV7</accession>
<keyword evidence="2" id="KW-1185">Reference proteome</keyword>
<name>A0ABQ9HKV7_9NEOP</name>
<protein>
    <submittedName>
        <fullName evidence="1">Uncharacterized protein</fullName>
    </submittedName>
</protein>
<evidence type="ECO:0000313" key="1">
    <source>
        <dbReference type="EMBL" id="KAJ8884915.1"/>
    </source>
</evidence>
<proteinExistence type="predicted"/>
<reference evidence="1 2" key="1">
    <citation type="submission" date="2023-02" db="EMBL/GenBank/DDBJ databases">
        <title>LHISI_Scaffold_Assembly.</title>
        <authorList>
            <person name="Stuart O.P."/>
            <person name="Cleave R."/>
            <person name="Magrath M.J.L."/>
            <person name="Mikheyev A.S."/>
        </authorList>
    </citation>
    <scope>NUCLEOTIDE SEQUENCE [LARGE SCALE GENOMIC DNA]</scope>
    <source>
        <strain evidence="1">Daus_M_001</strain>
        <tissue evidence="1">Leg muscle</tissue>
    </source>
</reference>
<gene>
    <name evidence="1" type="ORF">PR048_011111</name>
</gene>
<dbReference type="Proteomes" id="UP001159363">
    <property type="component" value="Chromosome X"/>
</dbReference>
<sequence>MEEEDGDIITSFVYETPVDMDIVLAARIIVICDVIHNTHGIFEQVWQNIIYHCHACFEVGEGELGVELVVGRKEEGSRAVRGVARGERRRVRVWKGSRGCQRGIGWDDGQVGKGSEGKRFGWLLTMRTTKVKLSENGAVPECKGRRNGRAPSKPIDQRHRPARFALAKIQERPSWGMNPVHLGGRQAKDVLIPPRAVFAASCLSHGLEKRVPPPPLLGLSGVWVIVRHRAKDEREEKRVALEETSGRKSVTASIGIVKCVNGRLDYWTGCCPVFREKPSVHPSGCLPSSLMKDVLSRTSVRSSIWACARVIAGWEAPKRNWLVMTEIIIISLAR</sequence>